<keyword evidence="4" id="KW-1185">Reference proteome</keyword>
<dbReference type="EMBL" id="BAABHS010000048">
    <property type="protein sequence ID" value="GAA4992955.1"/>
    <property type="molecule type" value="Genomic_DNA"/>
</dbReference>
<gene>
    <name evidence="3" type="ORF">GCM10023205_77030</name>
</gene>
<dbReference type="RefSeq" id="WP_345680522.1">
    <property type="nucleotide sequence ID" value="NZ_BAABHS010000048.1"/>
</dbReference>
<evidence type="ECO:0000313" key="4">
    <source>
        <dbReference type="Proteomes" id="UP001500466"/>
    </source>
</evidence>
<feature type="region of interest" description="Disordered" evidence="1">
    <location>
        <begin position="135"/>
        <end position="181"/>
    </location>
</feature>
<accession>A0ABP9IC97</accession>
<feature type="domain" description="Helicase-associated" evidence="2">
    <location>
        <begin position="75"/>
        <end position="137"/>
    </location>
</feature>
<dbReference type="Proteomes" id="UP001500466">
    <property type="component" value="Unassembled WGS sequence"/>
</dbReference>
<feature type="domain" description="Helicase-associated" evidence="2">
    <location>
        <begin position="7"/>
        <end position="67"/>
    </location>
</feature>
<dbReference type="PANTHER" id="PTHR33418:SF1">
    <property type="entry name" value="HELICASE-ASSOCIATED DOMAIN-CONTAINING PROTEIN"/>
    <property type="match status" value="1"/>
</dbReference>
<evidence type="ECO:0000259" key="2">
    <source>
        <dbReference type="Pfam" id="PF03457"/>
    </source>
</evidence>
<dbReference type="Pfam" id="PF03457">
    <property type="entry name" value="HA"/>
    <property type="match status" value="2"/>
</dbReference>
<proteinExistence type="predicted"/>
<sequence length="233" mass="25529">MVWDHADAAFDEQLAAARVYFTNHGTLAAPRTATALDKPVGQWLSNQRRPGALTDHPKRAAALAAIDPDWNPTWPLDWQRHYAGVRESLAAGAALDELVPGVTIHGHDIGHWLDRQRQPVVWQGLSTAQRERLTELGIEPLAGPQDPEGPESRSEGLRRPFRSLREGPGNDPADNARTGSVTVPRGHVEVLEAGPEGGALVKLGVWLSNTKSRRAKLSDQQLDLLAKEGLDWR</sequence>
<dbReference type="PANTHER" id="PTHR33418">
    <property type="entry name" value="HELICASE-ASSOCIATED"/>
    <property type="match status" value="1"/>
</dbReference>
<evidence type="ECO:0000256" key="1">
    <source>
        <dbReference type="SAM" id="MobiDB-lite"/>
    </source>
</evidence>
<organism evidence="3 4">
    <name type="scientific">Yinghuangia aomiensis</name>
    <dbReference type="NCBI Taxonomy" id="676205"/>
    <lineage>
        <taxon>Bacteria</taxon>
        <taxon>Bacillati</taxon>
        <taxon>Actinomycetota</taxon>
        <taxon>Actinomycetes</taxon>
        <taxon>Kitasatosporales</taxon>
        <taxon>Streptomycetaceae</taxon>
        <taxon>Yinghuangia</taxon>
    </lineage>
</organism>
<evidence type="ECO:0000313" key="3">
    <source>
        <dbReference type="EMBL" id="GAA4992955.1"/>
    </source>
</evidence>
<protein>
    <recommendedName>
        <fullName evidence="2">Helicase-associated domain-containing protein</fullName>
    </recommendedName>
</protein>
<name>A0ABP9IC97_9ACTN</name>
<dbReference type="InterPro" id="IPR005114">
    <property type="entry name" value="Helicase_assoc"/>
</dbReference>
<comment type="caution">
    <text evidence="3">The sequence shown here is derived from an EMBL/GenBank/DDBJ whole genome shotgun (WGS) entry which is preliminary data.</text>
</comment>
<reference evidence="4" key="1">
    <citation type="journal article" date="2019" name="Int. J. Syst. Evol. Microbiol.">
        <title>The Global Catalogue of Microorganisms (GCM) 10K type strain sequencing project: providing services to taxonomists for standard genome sequencing and annotation.</title>
        <authorList>
            <consortium name="The Broad Institute Genomics Platform"/>
            <consortium name="The Broad Institute Genome Sequencing Center for Infectious Disease"/>
            <person name="Wu L."/>
            <person name="Ma J."/>
        </authorList>
    </citation>
    <scope>NUCLEOTIDE SEQUENCE [LARGE SCALE GENOMIC DNA]</scope>
    <source>
        <strain evidence="4">JCM 17986</strain>
    </source>
</reference>